<dbReference type="EMBL" id="CP046052">
    <property type="protein sequence ID" value="QGM44701.1"/>
    <property type="molecule type" value="Genomic_DNA"/>
</dbReference>
<dbReference type="SUPFAM" id="SSF53383">
    <property type="entry name" value="PLP-dependent transferases"/>
    <property type="match status" value="1"/>
</dbReference>
<evidence type="ECO:0008006" key="8">
    <source>
        <dbReference type="Google" id="ProtNLM"/>
    </source>
</evidence>
<dbReference type="InterPro" id="IPR000653">
    <property type="entry name" value="DegT/StrS_aminotransferase"/>
</dbReference>
<evidence type="ECO:0000313" key="6">
    <source>
        <dbReference type="EMBL" id="QGM44701.1"/>
    </source>
</evidence>
<dbReference type="OrthoDB" id="9768668at2"/>
<feature type="modified residue" description="N6-(pyridoxal phosphate)lysine" evidence="4">
    <location>
        <position position="196"/>
    </location>
</feature>
<sequence length="375" mass="39295">MSSSSFAPTPVLRPRLPDADRLLPYLRRIDQNRVYANFGPLALELAERLAARFSLSGENIVTAASGTAALIGAILGTVGRAGGERPLALVPGFSFIATAVAAESCGYEVVFADVDERSGLLEPAGALNHPLLDRIGLVIPVGAFGKGIPQSGWVDFGEKTGVGVVIDGAACFEAIDRAPGELLGDIPVAVSFHATKSFASGEGGCAIAGDADAARNIVRALNFGFYGSRECRAASINGKMSEYHAAVGLAELDGWSEKSRALTAVADQYRKSLKEAGLDGRFLGAPETASCYALFGCKSAREGQGLSEYLEARGIGGRFWYGGGGHREPYFAPRPALRVVEETAGALFGLPVAPDLEPEKISEIVSWIAAFEKLA</sequence>
<dbReference type="GO" id="GO:0008483">
    <property type="term" value="F:transaminase activity"/>
    <property type="evidence" value="ECO:0007669"/>
    <property type="project" value="TreeGrafter"/>
</dbReference>
<dbReference type="InterPro" id="IPR015424">
    <property type="entry name" value="PyrdxlP-dep_Trfase"/>
</dbReference>
<dbReference type="Proteomes" id="UP000309061">
    <property type="component" value="Chromosome"/>
</dbReference>
<dbReference type="AlphaFoldDB" id="A0A6B8KC94"/>
<dbReference type="Pfam" id="PF01041">
    <property type="entry name" value="DegT_DnrJ_EryC1"/>
    <property type="match status" value="1"/>
</dbReference>
<dbReference type="RefSeq" id="WP_136494997.1">
    <property type="nucleotide sequence ID" value="NZ_CP046052.1"/>
</dbReference>
<dbReference type="PANTHER" id="PTHR30244">
    <property type="entry name" value="TRANSAMINASE"/>
    <property type="match status" value="1"/>
</dbReference>
<dbReference type="PIRSF" id="PIRSF000390">
    <property type="entry name" value="PLP_StrS"/>
    <property type="match status" value="1"/>
</dbReference>
<reference evidence="6 7" key="1">
    <citation type="submission" date="2019-11" db="EMBL/GenBank/DDBJ databases">
        <title>The genome sequence of Methylocystis heyeri.</title>
        <authorList>
            <person name="Oshkin I.Y."/>
            <person name="Miroshnikov K."/>
            <person name="Dedysh S.N."/>
        </authorList>
    </citation>
    <scope>NUCLEOTIDE SEQUENCE [LARGE SCALE GENOMIC DNA]</scope>
    <source>
        <strain evidence="6 7">H2</strain>
    </source>
</reference>
<dbReference type="Gene3D" id="3.40.640.10">
    <property type="entry name" value="Type I PLP-dependent aspartate aminotransferase-like (Major domain)"/>
    <property type="match status" value="1"/>
</dbReference>
<keyword evidence="1 4" id="KW-0663">Pyridoxal phosphate</keyword>
<proteinExistence type="inferred from homology"/>
<organism evidence="6 7">
    <name type="scientific">Methylocystis heyeri</name>
    <dbReference type="NCBI Taxonomy" id="391905"/>
    <lineage>
        <taxon>Bacteria</taxon>
        <taxon>Pseudomonadati</taxon>
        <taxon>Pseudomonadota</taxon>
        <taxon>Alphaproteobacteria</taxon>
        <taxon>Hyphomicrobiales</taxon>
        <taxon>Methylocystaceae</taxon>
        <taxon>Methylocystis</taxon>
    </lineage>
</organism>
<dbReference type="KEGG" id="mhey:H2LOC_002805"/>
<protein>
    <recommendedName>
        <fullName evidence="8">Aminotransferase class I/II-fold pyridoxal phosphate-dependent enzyme</fullName>
    </recommendedName>
</protein>
<evidence type="ECO:0000256" key="3">
    <source>
        <dbReference type="PIRSR" id="PIRSR000390-1"/>
    </source>
</evidence>
<evidence type="ECO:0000256" key="4">
    <source>
        <dbReference type="PIRSR" id="PIRSR000390-2"/>
    </source>
</evidence>
<comment type="similarity">
    <text evidence="2 5">Belongs to the DegT/DnrJ/EryC1 family.</text>
</comment>
<evidence type="ECO:0000256" key="1">
    <source>
        <dbReference type="ARBA" id="ARBA00022898"/>
    </source>
</evidence>
<dbReference type="GO" id="GO:0000271">
    <property type="term" value="P:polysaccharide biosynthetic process"/>
    <property type="evidence" value="ECO:0007669"/>
    <property type="project" value="TreeGrafter"/>
</dbReference>
<evidence type="ECO:0000256" key="5">
    <source>
        <dbReference type="RuleBase" id="RU004508"/>
    </source>
</evidence>
<dbReference type="PANTHER" id="PTHR30244:SF9">
    <property type="entry name" value="PROTEIN RV3402C"/>
    <property type="match status" value="1"/>
</dbReference>
<name>A0A6B8KC94_9HYPH</name>
<keyword evidence="7" id="KW-1185">Reference proteome</keyword>
<evidence type="ECO:0000313" key="7">
    <source>
        <dbReference type="Proteomes" id="UP000309061"/>
    </source>
</evidence>
<evidence type="ECO:0000256" key="2">
    <source>
        <dbReference type="ARBA" id="ARBA00037999"/>
    </source>
</evidence>
<dbReference type="InterPro" id="IPR015421">
    <property type="entry name" value="PyrdxlP-dep_Trfase_major"/>
</dbReference>
<accession>A0A6B8KC94</accession>
<feature type="active site" description="Proton acceptor" evidence="3">
    <location>
        <position position="196"/>
    </location>
</feature>
<gene>
    <name evidence="6" type="ORF">H2LOC_002805</name>
</gene>
<dbReference type="GO" id="GO:0030170">
    <property type="term" value="F:pyridoxal phosphate binding"/>
    <property type="evidence" value="ECO:0007669"/>
    <property type="project" value="TreeGrafter"/>
</dbReference>